<protein>
    <submittedName>
        <fullName evidence="1">Uncharacterized protein</fullName>
    </submittedName>
</protein>
<keyword evidence="2" id="KW-1185">Reference proteome</keyword>
<reference evidence="1 2" key="1">
    <citation type="submission" date="2020-05" db="EMBL/GenBank/DDBJ databases">
        <title>Complete genome sequence of Gemmatimonas greenlandica TET16.</title>
        <authorList>
            <person name="Zeng Y."/>
        </authorList>
    </citation>
    <scope>NUCLEOTIDE SEQUENCE [LARGE SCALE GENOMIC DNA]</scope>
    <source>
        <strain evidence="1 2">TET16</strain>
    </source>
</reference>
<dbReference type="EMBL" id="CP053085">
    <property type="protein sequence ID" value="QJR36135.1"/>
    <property type="molecule type" value="Genomic_DNA"/>
</dbReference>
<evidence type="ECO:0000313" key="1">
    <source>
        <dbReference type="EMBL" id="QJR36135.1"/>
    </source>
</evidence>
<organism evidence="1 2">
    <name type="scientific">Gemmatimonas groenlandica</name>
    <dbReference type="NCBI Taxonomy" id="2732249"/>
    <lineage>
        <taxon>Bacteria</taxon>
        <taxon>Pseudomonadati</taxon>
        <taxon>Gemmatimonadota</taxon>
        <taxon>Gemmatimonadia</taxon>
        <taxon>Gemmatimonadales</taxon>
        <taxon>Gemmatimonadaceae</taxon>
        <taxon>Gemmatimonas</taxon>
    </lineage>
</organism>
<dbReference type="KEGG" id="ggr:HKW67_11775"/>
<evidence type="ECO:0000313" key="2">
    <source>
        <dbReference type="Proteomes" id="UP000500938"/>
    </source>
</evidence>
<dbReference type="RefSeq" id="WP_171225569.1">
    <property type="nucleotide sequence ID" value="NZ_CP053085.1"/>
</dbReference>
<name>A0A6M4IPX0_9BACT</name>
<dbReference type="AlphaFoldDB" id="A0A6M4IPX0"/>
<gene>
    <name evidence="1" type="ORF">HKW67_11775</name>
</gene>
<accession>A0A6M4IPX0</accession>
<proteinExistence type="predicted"/>
<dbReference type="Proteomes" id="UP000500938">
    <property type="component" value="Chromosome"/>
</dbReference>
<sequence length="131" mass="13453">MHAESLPYALEPLRFPFPALASLAGRLPLGGGREVALAALMTARLAQGVMTGDALHTGERVTRAAAAKVWLASLALPATTRVPFARCVESTTGTSLQVAGAIRSLVAAAGTHLDGPSVQELEKLARLLAGS</sequence>